<organism evidence="6 7">
    <name type="scientific">Micromonospora zhanjiangensis</name>
    <dbReference type="NCBI Taxonomy" id="1522057"/>
    <lineage>
        <taxon>Bacteria</taxon>
        <taxon>Bacillati</taxon>
        <taxon>Actinomycetota</taxon>
        <taxon>Actinomycetes</taxon>
        <taxon>Micromonosporales</taxon>
        <taxon>Micromonosporaceae</taxon>
        <taxon>Micromonospora</taxon>
    </lineage>
</organism>
<dbReference type="InterPro" id="IPR000847">
    <property type="entry name" value="LysR_HTH_N"/>
</dbReference>
<keyword evidence="7" id="KW-1185">Reference proteome</keyword>
<dbReference type="PROSITE" id="PS50931">
    <property type="entry name" value="HTH_LYSR"/>
    <property type="match status" value="1"/>
</dbReference>
<dbReference type="SUPFAM" id="SSF46785">
    <property type="entry name" value="Winged helix' DNA-binding domain"/>
    <property type="match status" value="1"/>
</dbReference>
<evidence type="ECO:0000256" key="4">
    <source>
        <dbReference type="ARBA" id="ARBA00023163"/>
    </source>
</evidence>
<dbReference type="PANTHER" id="PTHR30346">
    <property type="entry name" value="TRANSCRIPTIONAL DUAL REGULATOR HCAR-RELATED"/>
    <property type="match status" value="1"/>
</dbReference>
<dbReference type="InterPro" id="IPR036390">
    <property type="entry name" value="WH_DNA-bd_sf"/>
</dbReference>
<evidence type="ECO:0000313" key="6">
    <source>
        <dbReference type="EMBL" id="MFC4109210.1"/>
    </source>
</evidence>
<dbReference type="Pfam" id="PF00126">
    <property type="entry name" value="HTH_1"/>
    <property type="match status" value="1"/>
</dbReference>
<evidence type="ECO:0000256" key="1">
    <source>
        <dbReference type="ARBA" id="ARBA00009437"/>
    </source>
</evidence>
<gene>
    <name evidence="6" type="ORF">ACFOX0_25175</name>
</gene>
<evidence type="ECO:0000313" key="7">
    <source>
        <dbReference type="Proteomes" id="UP001595868"/>
    </source>
</evidence>
<dbReference type="CDD" id="cd08414">
    <property type="entry name" value="PBP2_LTTR_aromatics_like"/>
    <property type="match status" value="1"/>
</dbReference>
<name>A0ABV8KST9_9ACTN</name>
<dbReference type="InterPro" id="IPR036388">
    <property type="entry name" value="WH-like_DNA-bd_sf"/>
</dbReference>
<feature type="domain" description="HTH lysR-type" evidence="5">
    <location>
        <begin position="3"/>
        <end position="60"/>
    </location>
</feature>
<comment type="caution">
    <text evidence="6">The sequence shown here is derived from an EMBL/GenBank/DDBJ whole genome shotgun (WGS) entry which is preliminary data.</text>
</comment>
<dbReference type="Pfam" id="PF03466">
    <property type="entry name" value="LysR_substrate"/>
    <property type="match status" value="1"/>
</dbReference>
<evidence type="ECO:0000256" key="3">
    <source>
        <dbReference type="ARBA" id="ARBA00023125"/>
    </source>
</evidence>
<dbReference type="EMBL" id="JBHSBN010000022">
    <property type="protein sequence ID" value="MFC4109210.1"/>
    <property type="molecule type" value="Genomic_DNA"/>
</dbReference>
<comment type="similarity">
    <text evidence="1">Belongs to the LysR transcriptional regulatory family.</text>
</comment>
<dbReference type="Gene3D" id="3.40.190.290">
    <property type="match status" value="1"/>
</dbReference>
<keyword evidence="3" id="KW-0238">DNA-binding</keyword>
<reference evidence="7" key="1">
    <citation type="journal article" date="2019" name="Int. J. Syst. Evol. Microbiol.">
        <title>The Global Catalogue of Microorganisms (GCM) 10K type strain sequencing project: providing services to taxonomists for standard genome sequencing and annotation.</title>
        <authorList>
            <consortium name="The Broad Institute Genomics Platform"/>
            <consortium name="The Broad Institute Genome Sequencing Center for Infectious Disease"/>
            <person name="Wu L."/>
            <person name="Ma J."/>
        </authorList>
    </citation>
    <scope>NUCLEOTIDE SEQUENCE [LARGE SCALE GENOMIC DNA]</scope>
    <source>
        <strain evidence="7">2902at01</strain>
    </source>
</reference>
<dbReference type="RefSeq" id="WP_377550343.1">
    <property type="nucleotide sequence ID" value="NZ_JBHSBN010000022.1"/>
</dbReference>
<keyword evidence="4" id="KW-0804">Transcription</keyword>
<dbReference type="SUPFAM" id="SSF53850">
    <property type="entry name" value="Periplasmic binding protein-like II"/>
    <property type="match status" value="1"/>
</dbReference>
<protein>
    <submittedName>
        <fullName evidence="6">LysR family transcriptional regulator</fullName>
    </submittedName>
</protein>
<evidence type="ECO:0000256" key="2">
    <source>
        <dbReference type="ARBA" id="ARBA00023015"/>
    </source>
</evidence>
<dbReference type="InterPro" id="IPR005119">
    <property type="entry name" value="LysR_subst-bd"/>
</dbReference>
<proteinExistence type="inferred from homology"/>
<sequence>MNLELRHLKVVCAIAETGSVTKAASALGLAQPALTAQLQRIERTLGGPLFERDRRGARPTALGELVLERARVLLPAMKGLQDEAARLAGAGTGLNQYRFGGVNSPILGRLVHRLTTDQPHAQISTYASWYVDELAQLVLGGRLDYALAGVCGDATPSAEYGLTWQAVAVDAVFVVLPEAHPLATRDEVDLADLAGEQWVAAPGDGCFGDCFASACARAGFTPRKVYETDIRGSTDLVEAGAAVALCQATFRPVSGLVTRPLAGAPLRWRLLLGWHAESLAAGMAERILAYARAAYHDAIARNPNYRAWLLRNPTFGAQRPAAA</sequence>
<dbReference type="Gene3D" id="1.10.10.10">
    <property type="entry name" value="Winged helix-like DNA-binding domain superfamily/Winged helix DNA-binding domain"/>
    <property type="match status" value="1"/>
</dbReference>
<keyword evidence="2" id="KW-0805">Transcription regulation</keyword>
<dbReference type="Proteomes" id="UP001595868">
    <property type="component" value="Unassembled WGS sequence"/>
</dbReference>
<evidence type="ECO:0000259" key="5">
    <source>
        <dbReference type="PROSITE" id="PS50931"/>
    </source>
</evidence>
<dbReference type="PRINTS" id="PR00039">
    <property type="entry name" value="HTHLYSR"/>
</dbReference>
<accession>A0ABV8KST9</accession>
<dbReference type="PANTHER" id="PTHR30346:SF30">
    <property type="entry name" value="SMALL NEUTRAL PROTEASE REGULATORY PROTEIN"/>
    <property type="match status" value="1"/>
</dbReference>